<dbReference type="OrthoDB" id="4560923at2"/>
<dbReference type="Pfam" id="PF10604">
    <property type="entry name" value="Polyketide_cyc2"/>
    <property type="match status" value="1"/>
</dbReference>
<gene>
    <name evidence="1" type="ORF">AWC17_14940</name>
</gene>
<name>A0A0F5N7U3_9MYCO</name>
<proteinExistence type="predicted"/>
<sequence length="149" mass="16101">MTMVFASGTLELPAEAVFDYAVDYRRMPEWVFGLRTITPIGELSDGVGAEFRGTGKIGPIAMTGTSRITEWEPCRRITEALVTNNGIVALAAVATTPMGSAVTRVDITADYKFPGGLAGKVLQRAIEPLLGSGIRHTERALRRQCLRTC</sequence>
<dbReference type="InterPro" id="IPR019587">
    <property type="entry name" value="Polyketide_cyclase/dehydratase"/>
</dbReference>
<evidence type="ECO:0000313" key="1">
    <source>
        <dbReference type="EMBL" id="ORW16300.1"/>
    </source>
</evidence>
<dbReference type="AlphaFoldDB" id="A0A0F5N7U3"/>
<dbReference type="SUPFAM" id="SSF55961">
    <property type="entry name" value="Bet v1-like"/>
    <property type="match status" value="1"/>
</dbReference>
<dbReference type="CDD" id="cd07812">
    <property type="entry name" value="SRPBCC"/>
    <property type="match status" value="1"/>
</dbReference>
<dbReference type="RefSeq" id="WP_007172254.1">
    <property type="nucleotide sequence ID" value="NZ_JACKSS010000052.1"/>
</dbReference>
<reference evidence="1 2" key="1">
    <citation type="submission" date="2016-01" db="EMBL/GenBank/DDBJ databases">
        <title>The new phylogeny of the genus Mycobacterium.</title>
        <authorList>
            <person name="Tarcisio F."/>
            <person name="Conor M."/>
            <person name="Antonella G."/>
            <person name="Elisabetta G."/>
            <person name="Giulia F.S."/>
            <person name="Sara T."/>
            <person name="Anna F."/>
            <person name="Clotilde B."/>
            <person name="Roberto B."/>
            <person name="Veronica D.S."/>
            <person name="Fabio R."/>
            <person name="Monica P."/>
            <person name="Olivier J."/>
            <person name="Enrico T."/>
            <person name="Nicola S."/>
        </authorList>
    </citation>
    <scope>NUCLEOTIDE SEQUENCE [LARGE SCALE GENOMIC DNA]</scope>
    <source>
        <strain evidence="1 2">DSM 44803</strain>
    </source>
</reference>
<comment type="caution">
    <text evidence="1">The sequence shown here is derived from an EMBL/GenBank/DDBJ whole genome shotgun (WGS) entry which is preliminary data.</text>
</comment>
<evidence type="ECO:0000313" key="2">
    <source>
        <dbReference type="Proteomes" id="UP000193781"/>
    </source>
</evidence>
<dbReference type="InterPro" id="IPR023393">
    <property type="entry name" value="START-like_dom_sf"/>
</dbReference>
<accession>A0A0F5N7U3</accession>
<protein>
    <recommendedName>
        <fullName evidence="3">Polyketide cyclase</fullName>
    </recommendedName>
</protein>
<evidence type="ECO:0008006" key="3">
    <source>
        <dbReference type="Google" id="ProtNLM"/>
    </source>
</evidence>
<dbReference type="Gene3D" id="3.30.530.20">
    <property type="match status" value="1"/>
</dbReference>
<organism evidence="1 2">
    <name type="scientific">Mycobacterium nebraskense</name>
    <dbReference type="NCBI Taxonomy" id="244292"/>
    <lineage>
        <taxon>Bacteria</taxon>
        <taxon>Bacillati</taxon>
        <taxon>Actinomycetota</taxon>
        <taxon>Actinomycetes</taxon>
        <taxon>Mycobacteriales</taxon>
        <taxon>Mycobacteriaceae</taxon>
        <taxon>Mycobacterium</taxon>
    </lineage>
</organism>
<dbReference type="EMBL" id="LQPH01000163">
    <property type="protein sequence ID" value="ORW16300.1"/>
    <property type="molecule type" value="Genomic_DNA"/>
</dbReference>
<dbReference type="Proteomes" id="UP000193781">
    <property type="component" value="Unassembled WGS sequence"/>
</dbReference>
<keyword evidence="2" id="KW-1185">Reference proteome</keyword>